<comment type="subcellular location">
    <subcellularLocation>
        <location evidence="1">Nucleus</location>
    </subcellularLocation>
</comment>
<dbReference type="EMBL" id="KV407457">
    <property type="protein sequence ID" value="KZF23607.1"/>
    <property type="molecule type" value="Genomic_DNA"/>
</dbReference>
<dbReference type="InterPro" id="IPR050888">
    <property type="entry name" value="ZnF_C2H2-type_TF"/>
</dbReference>
<feature type="compositionally biased region" description="Basic and acidic residues" evidence="8">
    <location>
        <begin position="1"/>
        <end position="20"/>
    </location>
</feature>
<feature type="compositionally biased region" description="Low complexity" evidence="8">
    <location>
        <begin position="219"/>
        <end position="247"/>
    </location>
</feature>
<dbReference type="OrthoDB" id="5399138at2759"/>
<sequence>MDEKSLWDHPTHDDQQKDSNNDQQSFSQSLVFPPFDFLGPDADMYTISDPMATSFMPTEQADNDTSQIHSERPDYEVPGLWDDLSNQTIKSNDALDFGPLPVYSETSSISGSGLEESTGIGLKHSAIPLSKPSLSFSEGHDLQGVHSMTISAAHTENWSMMTPLDRWKHSPPELEPAPLLDIMESVANSTEPGPSNTTKDALSSTYSQPHGQRVHKLTASAATSESAGSSVSSSSASSAGSVGSHGSFGCFYASEPTGRRRRRRRRKSPLANDRNRPKTDRRPYQCTFCTDTFKSKYDWTRHERTLHLSLESWMCAPFGPTYQDETCSEQKCTFCDIVNPSESHIQSHRFQECQDKPATLRTFYRKDHLDQHMRLVHGVRKSSLRVKTWKSKVTQVNSRCGFCEKTFIQWPERNDHLAAHFRNGLKMKDWKGCRGLDPAVALAVENAMPPYLIGMESTSMNPFRASRCDEDAKSRAWPVSGIETNQGEDRTSSTVPTPFEKLTKHLIQFVKKAQAAGISLTDENIQEEARCFVFGDDDPWNQTAADNQDWLKLFREGMGLDSTYSIIHPDQLSTINTSDMPPSSVFPLPWSVDTASWVEDAPSISDPANIIDPWMPWSWHTPECLVEFRRQNHSSGPCTPAKENAKSLD</sequence>
<dbReference type="STRING" id="1328760.A0A161TCS2"/>
<evidence type="ECO:0000256" key="7">
    <source>
        <dbReference type="PROSITE-ProRule" id="PRU00042"/>
    </source>
</evidence>
<feature type="compositionally biased region" description="Polar residues" evidence="8">
    <location>
        <begin position="187"/>
        <end position="210"/>
    </location>
</feature>
<dbReference type="GO" id="GO:0008270">
    <property type="term" value="F:zinc ion binding"/>
    <property type="evidence" value="ECO:0007669"/>
    <property type="project" value="UniProtKB-KW"/>
</dbReference>
<evidence type="ECO:0000256" key="4">
    <source>
        <dbReference type="ARBA" id="ARBA00022771"/>
    </source>
</evidence>
<evidence type="ECO:0000256" key="5">
    <source>
        <dbReference type="ARBA" id="ARBA00022833"/>
    </source>
</evidence>
<feature type="region of interest" description="Disordered" evidence="8">
    <location>
        <begin position="1"/>
        <end position="34"/>
    </location>
</feature>
<dbReference type="SMART" id="SM00355">
    <property type="entry name" value="ZnF_C2H2"/>
    <property type="match status" value="3"/>
</dbReference>
<dbReference type="OMA" id="NESREIC"/>
<keyword evidence="3" id="KW-0677">Repeat</keyword>
<feature type="region of interest" description="Disordered" evidence="8">
    <location>
        <begin position="187"/>
        <end position="282"/>
    </location>
</feature>
<keyword evidence="11" id="KW-1185">Reference proteome</keyword>
<dbReference type="RefSeq" id="XP_018189162.1">
    <property type="nucleotide sequence ID" value="XM_018335988.1"/>
</dbReference>
<proteinExistence type="predicted"/>
<protein>
    <recommendedName>
        <fullName evidence="9">C2H2-type domain-containing protein</fullName>
    </recommendedName>
</protein>
<dbReference type="InterPro" id="IPR013087">
    <property type="entry name" value="Znf_C2H2_type"/>
</dbReference>
<evidence type="ECO:0000256" key="2">
    <source>
        <dbReference type="ARBA" id="ARBA00022723"/>
    </source>
</evidence>
<gene>
    <name evidence="10" type="ORF">L228DRAFT_282314</name>
</gene>
<feature type="domain" description="C2H2-type" evidence="9">
    <location>
        <begin position="284"/>
        <end position="312"/>
    </location>
</feature>
<dbReference type="GO" id="GO:0005634">
    <property type="term" value="C:nucleus"/>
    <property type="evidence" value="ECO:0007669"/>
    <property type="project" value="UniProtKB-SubCell"/>
</dbReference>
<dbReference type="AlphaFoldDB" id="A0A161TCS2"/>
<dbReference type="InParanoid" id="A0A161TCS2"/>
<evidence type="ECO:0000313" key="11">
    <source>
        <dbReference type="Proteomes" id="UP000076632"/>
    </source>
</evidence>
<dbReference type="PROSITE" id="PS50157">
    <property type="entry name" value="ZINC_FINGER_C2H2_2"/>
    <property type="match status" value="1"/>
</dbReference>
<reference evidence="10 11" key="1">
    <citation type="journal article" date="2016" name="Fungal Biol.">
        <title>The genome of Xylona heveae provides a window into fungal endophytism.</title>
        <authorList>
            <person name="Gazis R."/>
            <person name="Kuo A."/>
            <person name="Riley R."/>
            <person name="LaButti K."/>
            <person name="Lipzen A."/>
            <person name="Lin J."/>
            <person name="Amirebrahimi M."/>
            <person name="Hesse C.N."/>
            <person name="Spatafora J.W."/>
            <person name="Henrissat B."/>
            <person name="Hainaut M."/>
            <person name="Grigoriev I.V."/>
            <person name="Hibbett D.S."/>
        </authorList>
    </citation>
    <scope>NUCLEOTIDE SEQUENCE [LARGE SCALE GENOMIC DNA]</scope>
    <source>
        <strain evidence="10 11">TC161</strain>
    </source>
</reference>
<dbReference type="PANTHER" id="PTHR24406">
    <property type="entry name" value="TRANSCRIPTIONAL REPRESSOR CTCFL-RELATED"/>
    <property type="match status" value="1"/>
</dbReference>
<name>A0A161TCS2_XYLHT</name>
<dbReference type="PROSITE" id="PS00028">
    <property type="entry name" value="ZINC_FINGER_C2H2_1"/>
    <property type="match status" value="2"/>
</dbReference>
<keyword evidence="6" id="KW-0539">Nucleus</keyword>
<feature type="compositionally biased region" description="Basic and acidic residues" evidence="8">
    <location>
        <begin position="273"/>
        <end position="282"/>
    </location>
</feature>
<evidence type="ECO:0000256" key="6">
    <source>
        <dbReference type="ARBA" id="ARBA00023242"/>
    </source>
</evidence>
<keyword evidence="5" id="KW-0862">Zinc</keyword>
<dbReference type="InterPro" id="IPR036236">
    <property type="entry name" value="Znf_C2H2_sf"/>
</dbReference>
<evidence type="ECO:0000256" key="8">
    <source>
        <dbReference type="SAM" id="MobiDB-lite"/>
    </source>
</evidence>
<dbReference type="Gene3D" id="3.30.160.60">
    <property type="entry name" value="Classic Zinc Finger"/>
    <property type="match status" value="1"/>
</dbReference>
<evidence type="ECO:0000256" key="1">
    <source>
        <dbReference type="ARBA" id="ARBA00004123"/>
    </source>
</evidence>
<organism evidence="10 11">
    <name type="scientific">Xylona heveae (strain CBS 132557 / TC161)</name>
    <dbReference type="NCBI Taxonomy" id="1328760"/>
    <lineage>
        <taxon>Eukaryota</taxon>
        <taxon>Fungi</taxon>
        <taxon>Dikarya</taxon>
        <taxon>Ascomycota</taxon>
        <taxon>Pezizomycotina</taxon>
        <taxon>Xylonomycetes</taxon>
        <taxon>Xylonales</taxon>
        <taxon>Xylonaceae</taxon>
        <taxon>Xylona</taxon>
    </lineage>
</organism>
<dbReference type="GeneID" id="28901125"/>
<accession>A0A161TCS2</accession>
<dbReference type="Proteomes" id="UP000076632">
    <property type="component" value="Unassembled WGS sequence"/>
</dbReference>
<evidence type="ECO:0000256" key="3">
    <source>
        <dbReference type="ARBA" id="ARBA00022737"/>
    </source>
</evidence>
<dbReference type="SUPFAM" id="SSF57667">
    <property type="entry name" value="beta-beta-alpha zinc fingers"/>
    <property type="match status" value="1"/>
</dbReference>
<evidence type="ECO:0000259" key="9">
    <source>
        <dbReference type="PROSITE" id="PS50157"/>
    </source>
</evidence>
<feature type="compositionally biased region" description="Basic residues" evidence="8">
    <location>
        <begin position="259"/>
        <end position="268"/>
    </location>
</feature>
<keyword evidence="2" id="KW-0479">Metal-binding</keyword>
<keyword evidence="4 7" id="KW-0863">Zinc-finger</keyword>
<evidence type="ECO:0000313" key="10">
    <source>
        <dbReference type="EMBL" id="KZF23607.1"/>
    </source>
</evidence>